<dbReference type="OMA" id="GYPNLIW"/>
<protein>
    <submittedName>
        <fullName evidence="5">Beta-lactamase family protein</fullName>
    </submittedName>
    <submittedName>
        <fullName evidence="4">Penicillin binding protein</fullName>
    </submittedName>
</protein>
<keyword evidence="2" id="KW-0378">Hydrolase</keyword>
<dbReference type="InterPro" id="IPR001466">
    <property type="entry name" value="Beta-lactam-related"/>
</dbReference>
<dbReference type="Proteomes" id="UP000249757">
    <property type="component" value="Unassembled WGS sequence"/>
</dbReference>
<evidence type="ECO:0000256" key="1">
    <source>
        <dbReference type="ARBA" id="ARBA00009009"/>
    </source>
</evidence>
<evidence type="ECO:0000259" key="3">
    <source>
        <dbReference type="Pfam" id="PF00144"/>
    </source>
</evidence>
<comment type="similarity">
    <text evidence="1">Belongs to the class-A beta-lactamase family.</text>
</comment>
<evidence type="ECO:0000256" key="2">
    <source>
        <dbReference type="ARBA" id="ARBA00022801"/>
    </source>
</evidence>
<dbReference type="Proteomes" id="UP000245464">
    <property type="component" value="Chromosome 1"/>
</dbReference>
<dbReference type="InterPro" id="IPR012338">
    <property type="entry name" value="Beta-lactam/transpept-like"/>
</dbReference>
<reference evidence="7" key="4">
    <citation type="journal article" date="2022" name="Microb. Genom.">
        <title>A global pangenome for the wheat fungal pathogen Pyrenophora tritici-repentis and prediction of effector protein structural homology.</title>
        <authorList>
            <person name="Moolhuijzen P.M."/>
            <person name="See P.T."/>
            <person name="Shi G."/>
            <person name="Powell H.R."/>
            <person name="Cockram J."/>
            <person name="Jorgensen L.N."/>
            <person name="Benslimane H."/>
            <person name="Strelkov S.E."/>
            <person name="Turner J."/>
            <person name="Liu Z."/>
            <person name="Moffat C.S."/>
        </authorList>
    </citation>
    <scope>NUCLEOTIDE SEQUENCE [LARGE SCALE GENOMIC DNA]</scope>
</reference>
<dbReference type="InterPro" id="IPR050789">
    <property type="entry name" value="Diverse_Enzym_Activities"/>
</dbReference>
<gene>
    <name evidence="5" type="ORF">Ptr86124_000872</name>
    <name evidence="4" type="ORF">PtrM4_009400</name>
</gene>
<name>A0A2W1G8K5_9PLEO</name>
<dbReference type="Pfam" id="PF00144">
    <property type="entry name" value="Beta-lactamase"/>
    <property type="match status" value="1"/>
</dbReference>
<dbReference type="Gene3D" id="3.40.710.10">
    <property type="entry name" value="DD-peptidase/beta-lactamase superfamily"/>
    <property type="match status" value="1"/>
</dbReference>
<dbReference type="AlphaFoldDB" id="A0A2W1G8K5"/>
<keyword evidence="7" id="KW-1185">Reference proteome</keyword>
<dbReference type="PANTHER" id="PTHR43283:SF17">
    <property type="entry name" value="(LOVD), PUTATIVE (AFU_ORTHOLOGUE AFUA_5G00920)-RELATED"/>
    <property type="match status" value="1"/>
</dbReference>
<evidence type="ECO:0000313" key="6">
    <source>
        <dbReference type="Proteomes" id="UP000245464"/>
    </source>
</evidence>
<feature type="domain" description="Beta-lactamase-related" evidence="3">
    <location>
        <begin position="4"/>
        <end position="389"/>
    </location>
</feature>
<dbReference type="SUPFAM" id="SSF56601">
    <property type="entry name" value="beta-lactamase/transpeptidase-like"/>
    <property type="match status" value="1"/>
</dbReference>
<dbReference type="GO" id="GO:0016787">
    <property type="term" value="F:hydrolase activity"/>
    <property type="evidence" value="ECO:0007669"/>
    <property type="project" value="UniProtKB-KW"/>
</dbReference>
<evidence type="ECO:0000313" key="4">
    <source>
        <dbReference type="EMBL" id="KAF7576700.1"/>
    </source>
</evidence>
<proteinExistence type="inferred from homology"/>
<comment type="caution">
    <text evidence="4">The sequence shown here is derived from an EMBL/GenBank/DDBJ whole genome shotgun (WGS) entry which is preliminary data.</text>
</comment>
<organism evidence="4 6">
    <name type="scientific">Pyrenophora tritici-repentis</name>
    <dbReference type="NCBI Taxonomy" id="45151"/>
    <lineage>
        <taxon>Eukaryota</taxon>
        <taxon>Fungi</taxon>
        <taxon>Dikarya</taxon>
        <taxon>Ascomycota</taxon>
        <taxon>Pezizomycotina</taxon>
        <taxon>Dothideomycetes</taxon>
        <taxon>Pleosporomycetidae</taxon>
        <taxon>Pleosporales</taxon>
        <taxon>Pleosporineae</taxon>
        <taxon>Pleosporaceae</taxon>
        <taxon>Pyrenophora</taxon>
    </lineage>
</organism>
<reference evidence="5" key="2">
    <citation type="submission" date="2021-05" db="EMBL/GenBank/DDBJ databases">
        <authorList>
            <person name="Moolhuijzen P.M."/>
            <person name="Moffat C.S."/>
        </authorList>
    </citation>
    <scope>NUCLEOTIDE SEQUENCE</scope>
    <source>
        <strain evidence="5">86-124</strain>
    </source>
</reference>
<reference evidence="4 6" key="1">
    <citation type="journal article" date="2018" name="BMC Genomics">
        <title>Comparative genomics of the wheat fungal pathogen Pyrenophora tritici-repentis reveals chromosomal variations and genome plasticity.</title>
        <authorList>
            <person name="Moolhuijzen P."/>
            <person name="See P.T."/>
            <person name="Hane J.K."/>
            <person name="Shi G."/>
            <person name="Liu Z."/>
            <person name="Oliver R.P."/>
            <person name="Moffat C.S."/>
        </authorList>
    </citation>
    <scope>NUCLEOTIDE SEQUENCE [LARGE SCALE GENOMIC DNA]</scope>
    <source>
        <strain evidence="4">M4</strain>
    </source>
</reference>
<evidence type="ECO:0000313" key="5">
    <source>
        <dbReference type="EMBL" id="KAI1520504.1"/>
    </source>
</evidence>
<evidence type="ECO:0000313" key="7">
    <source>
        <dbReference type="Proteomes" id="UP000249757"/>
    </source>
</evidence>
<reference evidence="5" key="3">
    <citation type="journal article" date="2022" name="bioRxiv">
        <title>A global pangenome for the wheat fungal pathogen Pyrenophora tritici-repentis and prediction of effector protein structural homology.</title>
        <authorList>
            <person name="Moolhuijzen P."/>
            <person name="See P.T."/>
            <person name="Shi G."/>
            <person name="Powell H.R."/>
            <person name="Cockram J."/>
            <person name="Jorgensen L.N."/>
            <person name="Benslimane H."/>
            <person name="Strelkov S.E."/>
            <person name="Turner J."/>
            <person name="Liu Z."/>
            <person name="Moffat C.S."/>
        </authorList>
    </citation>
    <scope>NUCLEOTIDE SEQUENCE</scope>
    <source>
        <strain evidence="5">86-124</strain>
    </source>
</reference>
<dbReference type="EMBL" id="NQIK02000001">
    <property type="protein sequence ID" value="KAF7576700.1"/>
    <property type="molecule type" value="Genomic_DNA"/>
</dbReference>
<dbReference type="PANTHER" id="PTHR43283">
    <property type="entry name" value="BETA-LACTAMASE-RELATED"/>
    <property type="match status" value="1"/>
</dbReference>
<dbReference type="EMBL" id="NRDI02000001">
    <property type="protein sequence ID" value="KAI1520504.1"/>
    <property type="molecule type" value="Genomic_DNA"/>
</dbReference>
<sequence>MTDFETNIQNAVTAHEIPGCALAATNRNGSFNYTKTFGSTSMKPSNAKSIQLNTVMWIASCTKLMTAICAMQLVERGQLRLDDPVYDIIPELRSRTIIIGLTDAQVPIEKPHKQAITLRNLLSHSSGLTYDHIPHPKIMAWIKHHNTTPSLSGKLLERFIHPLVFEPGEGWTYGPGIDYVGLMVERVTKMPLEAYMRKNLWEPLGIRDMTFFLSSRPDMKARLADMSRRSEDGKVVHTDEMMPYLDEKGNEMENCMGGHGVLATPEEYIKVLRAVLTCGDGGEQDVILKKESIEEFLKPQLSEASKKEINSLLKNDLVNNAMGATPQAATKSWSLGGLLLLSDSPDGKKAGTMIWGGYPNLRWFVDRTKGLTGLYASQLVPPGDAKSAAMSSLYQEGIYGMC</sequence>
<dbReference type="OrthoDB" id="428260at2759"/>
<accession>A0A2W1G8K5</accession>